<sequence>MQTRPLNWIIGAAATVAVTLPLAGCGPDADNGAAGAGEVNLYSARQEQLIQPLLEDFTDETGIEVNLVTGGADALLQRLRQEGRNSPADVFITTDAGRLHQAHAAGVLQGIESETLENNVPERYRDPDGEWFGLSMRARPIMYHTDRVDPSELSTYEALTDAQWEGRICIRSSDNVYNQSLVASMIASEGEDAAQQWVEGIVANMARRPQGGDRDQIRAAADGVCDIAIANTYYLGMMLEGEGRDREVAEQIGVFWPNQDGRGTHVNISGAGVTAHAPNQKNAVRLIEYLTSESAQEWYAEANQEYPIRDDVPTSDILAGFGNFVSDDIELYILGENNAEAVRIMDRGGWR</sequence>
<comment type="caution">
    <text evidence="4">The sequence shown here is derived from an EMBL/GenBank/DDBJ whole genome shotgun (WGS) entry which is preliminary data.</text>
</comment>
<dbReference type="OrthoDB" id="9769567at2"/>
<dbReference type="GO" id="GO:0046872">
    <property type="term" value="F:metal ion binding"/>
    <property type="evidence" value="ECO:0007669"/>
    <property type="project" value="UniProtKB-KW"/>
</dbReference>
<dbReference type="CDD" id="cd13542">
    <property type="entry name" value="PBP2_FutA1_ilke"/>
    <property type="match status" value="1"/>
</dbReference>
<keyword evidence="3" id="KW-0479">Metal-binding</keyword>
<proteinExistence type="inferred from homology"/>
<evidence type="ECO:0000256" key="3">
    <source>
        <dbReference type="PIRSR" id="PIRSR002825-1"/>
    </source>
</evidence>
<protein>
    <submittedName>
        <fullName evidence="4">Fe(3+) ABC transporter substrate-binding protein</fullName>
    </submittedName>
</protein>
<dbReference type="SUPFAM" id="SSF53850">
    <property type="entry name" value="Periplasmic binding protein-like II"/>
    <property type="match status" value="1"/>
</dbReference>
<accession>A0A1V2ZV45</accession>
<keyword evidence="3" id="KW-0408">Iron</keyword>
<dbReference type="PIRSF" id="PIRSF002825">
    <property type="entry name" value="CfbpA"/>
    <property type="match status" value="1"/>
</dbReference>
<comment type="similarity">
    <text evidence="1">Belongs to the bacterial solute-binding protein 1 family.</text>
</comment>
<gene>
    <name evidence="4" type="ORF">B1A74_13495</name>
</gene>
<dbReference type="EMBL" id="MUZR01000071">
    <property type="protein sequence ID" value="OOC08984.1"/>
    <property type="molecule type" value="Genomic_DNA"/>
</dbReference>
<dbReference type="Pfam" id="PF13343">
    <property type="entry name" value="SBP_bac_6"/>
    <property type="match status" value="1"/>
</dbReference>
<feature type="binding site" evidence="3">
    <location>
        <position position="234"/>
    </location>
    <ligand>
        <name>Fe cation</name>
        <dbReference type="ChEBI" id="CHEBI:24875"/>
    </ligand>
</feature>
<dbReference type="PANTHER" id="PTHR30006:SF15">
    <property type="entry name" value="IRON-UTILIZATION PERIPLASMIC PROTEIN"/>
    <property type="match status" value="1"/>
</dbReference>
<dbReference type="AlphaFoldDB" id="A0A1V2ZV45"/>
<dbReference type="PANTHER" id="PTHR30006">
    <property type="entry name" value="THIAMINE-BINDING PERIPLASMIC PROTEIN-RELATED"/>
    <property type="match status" value="1"/>
</dbReference>
<dbReference type="RefSeq" id="WP_077244932.1">
    <property type="nucleotide sequence ID" value="NZ_MUZR01000071.1"/>
</dbReference>
<dbReference type="STRING" id="252474.B1A74_13495"/>
<evidence type="ECO:0000256" key="2">
    <source>
        <dbReference type="ARBA" id="ARBA00022729"/>
    </source>
</evidence>
<evidence type="ECO:0000256" key="1">
    <source>
        <dbReference type="ARBA" id="ARBA00008520"/>
    </source>
</evidence>
<dbReference type="GO" id="GO:0030288">
    <property type="term" value="C:outer membrane-bounded periplasmic space"/>
    <property type="evidence" value="ECO:0007669"/>
    <property type="project" value="TreeGrafter"/>
</dbReference>
<dbReference type="Gene3D" id="3.40.190.10">
    <property type="entry name" value="Periplasmic binding protein-like II"/>
    <property type="match status" value="2"/>
</dbReference>
<organism evidence="4 5">
    <name type="scientific">Thioalkalivibrio halophilus</name>
    <dbReference type="NCBI Taxonomy" id="252474"/>
    <lineage>
        <taxon>Bacteria</taxon>
        <taxon>Pseudomonadati</taxon>
        <taxon>Pseudomonadota</taxon>
        <taxon>Gammaproteobacteria</taxon>
        <taxon>Chromatiales</taxon>
        <taxon>Ectothiorhodospiraceae</taxon>
        <taxon>Thioalkalivibrio</taxon>
    </lineage>
</organism>
<evidence type="ECO:0000313" key="4">
    <source>
        <dbReference type="EMBL" id="OOC08984.1"/>
    </source>
</evidence>
<keyword evidence="5" id="KW-1185">Reference proteome</keyword>
<feature type="binding site" evidence="3">
    <location>
        <position position="233"/>
    </location>
    <ligand>
        <name>Fe cation</name>
        <dbReference type="ChEBI" id="CHEBI:24875"/>
    </ligand>
</feature>
<reference evidence="4 5" key="1">
    <citation type="submission" date="2017-02" db="EMBL/GenBank/DDBJ databases">
        <title>Genomic diversity within the haloalkaliphilic genus Thioalkalivibrio.</title>
        <authorList>
            <person name="Ahn A.-C."/>
            <person name="Meier-Kolthoff J."/>
            <person name="Overmars L."/>
            <person name="Richter M."/>
            <person name="Woyke T."/>
            <person name="Sorokin D.Y."/>
            <person name="Muyzer G."/>
        </authorList>
    </citation>
    <scope>NUCLEOTIDE SEQUENCE [LARGE SCALE GENOMIC DNA]</scope>
    <source>
        <strain evidence="4 5">HL17</strain>
    </source>
</reference>
<evidence type="ECO:0000313" key="5">
    <source>
        <dbReference type="Proteomes" id="UP000189177"/>
    </source>
</evidence>
<keyword evidence="2" id="KW-0732">Signal</keyword>
<dbReference type="Proteomes" id="UP000189177">
    <property type="component" value="Unassembled WGS sequence"/>
</dbReference>
<dbReference type="InterPro" id="IPR026045">
    <property type="entry name" value="Ferric-bd"/>
</dbReference>
<name>A0A1V2ZV45_9GAMM</name>